<dbReference type="PANTHER" id="PTHR30448">
    <property type="entry name" value="RNASE ADAPTER PROTEIN RAPZ"/>
    <property type="match status" value="1"/>
</dbReference>
<dbReference type="InterPro" id="IPR027417">
    <property type="entry name" value="P-loop_NTPase"/>
</dbReference>
<reference evidence="7 8" key="1">
    <citation type="journal article" date="2022" name="Int. J. Syst. Evol. Microbiol.">
        <title>Apilactobacillus apisilvae sp. nov., Nicolia spurrieriana gen. nov. sp. nov., Bombilactobacillus folatiphilus sp. nov. and Bombilactobacillus thymidiniphilus sp. nov., four new lactic acid bacterial isolates from stingless bees Tetragonula carbonaria and Austroplebeia australis.</title>
        <authorList>
            <person name="Oliphant S.A."/>
            <person name="Watson-Haigh N.S."/>
            <person name="Sumby K.M."/>
            <person name="Gardner J."/>
            <person name="Groom S."/>
            <person name="Jiranek V."/>
        </authorList>
    </citation>
    <scope>NUCLEOTIDE SEQUENCE [LARGE SCALE GENOMIC DNA]</scope>
    <source>
        <strain evidence="7 8">SG4_A1</strain>
    </source>
</reference>
<dbReference type="NCBIfam" id="NF003828">
    <property type="entry name" value="PRK05416.1"/>
    <property type="match status" value="1"/>
</dbReference>
<keyword evidence="2 4" id="KW-0067">ATP-binding</keyword>
<dbReference type="RefSeq" id="WP_249512552.1">
    <property type="nucleotide sequence ID" value="NZ_CP093365.1"/>
</dbReference>
<dbReference type="Pfam" id="PF03668">
    <property type="entry name" value="RapZ-like_N"/>
    <property type="match status" value="1"/>
</dbReference>
<organism evidence="7 8">
    <name type="scientific">Bombilactobacillus thymidiniphilus</name>
    <dbReference type="NCBI Taxonomy" id="2923363"/>
    <lineage>
        <taxon>Bacteria</taxon>
        <taxon>Bacillati</taxon>
        <taxon>Bacillota</taxon>
        <taxon>Bacilli</taxon>
        <taxon>Lactobacillales</taxon>
        <taxon>Lactobacillaceae</taxon>
        <taxon>Bombilactobacillus</taxon>
    </lineage>
</organism>
<dbReference type="PIRSF" id="PIRSF005052">
    <property type="entry name" value="P-loopkin"/>
    <property type="match status" value="1"/>
</dbReference>
<dbReference type="Pfam" id="PF22740">
    <property type="entry name" value="PapZ_C"/>
    <property type="match status" value="1"/>
</dbReference>
<keyword evidence="3 4" id="KW-0342">GTP-binding</keyword>
<dbReference type="InterPro" id="IPR053930">
    <property type="entry name" value="RapZ-like_N"/>
</dbReference>
<proteinExistence type="inferred from homology"/>
<feature type="binding site" evidence="4">
    <location>
        <begin position="66"/>
        <end position="69"/>
    </location>
    <ligand>
        <name>GTP</name>
        <dbReference type="ChEBI" id="CHEBI:37565"/>
    </ligand>
</feature>
<keyword evidence="8" id="KW-1185">Reference proteome</keyword>
<feature type="binding site" evidence="4">
    <location>
        <begin position="16"/>
        <end position="23"/>
    </location>
    <ligand>
        <name>ATP</name>
        <dbReference type="ChEBI" id="CHEBI:30616"/>
    </ligand>
</feature>
<sequence>MSKKANSPTDIVIVSGMSGAGKSVAIQAFEDMGYFCLDNMPPSLLDKFYQLVQESGTTNKIAVVVDIRSRIFYDQLLRILADFEDVAEMKSQILFLDATDMELVARYKETRRVHPLATNGRLIQGIQEERQLVQPVYQKASLIIDTTDLTAKQLREKIFNDFADERTDPFHIVVMSFGFKYGVPIDADDMMDVRFLPNPFYIPKLKSKTGLQQAVADYVFDQPMTKDFYQQYLQLLTTIIPGYYQEGKASLTIAIGCTGGQHRSVAIAQKLGTDLQQLPYPVEIIHRDIDRHQQ</sequence>
<evidence type="ECO:0000256" key="1">
    <source>
        <dbReference type="ARBA" id="ARBA00022741"/>
    </source>
</evidence>
<dbReference type="InterPro" id="IPR005337">
    <property type="entry name" value="RapZ-like"/>
</dbReference>
<name>A0ABY4PCT3_9LACO</name>
<dbReference type="HAMAP" id="MF_00636">
    <property type="entry name" value="RapZ_like"/>
    <property type="match status" value="1"/>
</dbReference>
<evidence type="ECO:0000313" key="8">
    <source>
        <dbReference type="Proteomes" id="UP000831947"/>
    </source>
</evidence>
<evidence type="ECO:0000256" key="3">
    <source>
        <dbReference type="ARBA" id="ARBA00023134"/>
    </source>
</evidence>
<evidence type="ECO:0000259" key="5">
    <source>
        <dbReference type="Pfam" id="PF03668"/>
    </source>
</evidence>
<dbReference type="EMBL" id="CP093365">
    <property type="protein sequence ID" value="UQS83326.1"/>
    <property type="molecule type" value="Genomic_DNA"/>
</dbReference>
<evidence type="ECO:0000256" key="4">
    <source>
        <dbReference type="HAMAP-Rule" id="MF_00636"/>
    </source>
</evidence>
<dbReference type="PANTHER" id="PTHR30448:SF0">
    <property type="entry name" value="RNASE ADAPTER PROTEIN RAPZ"/>
    <property type="match status" value="1"/>
</dbReference>
<dbReference type="Gene3D" id="3.40.50.300">
    <property type="entry name" value="P-loop containing nucleotide triphosphate hydrolases"/>
    <property type="match status" value="1"/>
</dbReference>
<feature type="domain" description="RapZ C-terminal" evidence="6">
    <location>
        <begin position="171"/>
        <end position="290"/>
    </location>
</feature>
<dbReference type="InterPro" id="IPR053931">
    <property type="entry name" value="RapZ_C"/>
</dbReference>
<dbReference type="SUPFAM" id="SSF52540">
    <property type="entry name" value="P-loop containing nucleoside triphosphate hydrolases"/>
    <property type="match status" value="1"/>
</dbReference>
<feature type="domain" description="RapZ-like N-terminal" evidence="5">
    <location>
        <begin position="10"/>
        <end position="164"/>
    </location>
</feature>
<evidence type="ECO:0000313" key="7">
    <source>
        <dbReference type="EMBL" id="UQS83326.1"/>
    </source>
</evidence>
<keyword evidence="1 4" id="KW-0547">Nucleotide-binding</keyword>
<accession>A0ABY4PCT3</accession>
<dbReference type="Proteomes" id="UP000831947">
    <property type="component" value="Chromosome"/>
</dbReference>
<evidence type="ECO:0000256" key="2">
    <source>
        <dbReference type="ARBA" id="ARBA00022840"/>
    </source>
</evidence>
<gene>
    <name evidence="7" type="primary">rapZ</name>
    <name evidence="7" type="ORF">MOO47_05990</name>
</gene>
<evidence type="ECO:0000259" key="6">
    <source>
        <dbReference type="Pfam" id="PF22740"/>
    </source>
</evidence>
<protein>
    <submittedName>
        <fullName evidence="7">RNase adapter RapZ</fullName>
    </submittedName>
</protein>